<dbReference type="EMBL" id="VFPQ01000001">
    <property type="protein sequence ID" value="TQM75371.1"/>
    <property type="molecule type" value="Genomic_DNA"/>
</dbReference>
<reference evidence="2 3" key="1">
    <citation type="submission" date="2019-06" db="EMBL/GenBank/DDBJ databases">
        <title>Sequencing the genomes of 1000 actinobacteria strains.</title>
        <authorList>
            <person name="Klenk H.-P."/>
        </authorList>
    </citation>
    <scope>NUCLEOTIDE SEQUENCE [LARGE SCALE GENOMIC DNA]</scope>
    <source>
        <strain evidence="2 3">DSM 43186</strain>
    </source>
</reference>
<keyword evidence="3" id="KW-1185">Reference proteome</keyword>
<evidence type="ECO:0000256" key="1">
    <source>
        <dbReference type="SAM" id="MobiDB-lite"/>
    </source>
</evidence>
<feature type="region of interest" description="Disordered" evidence="1">
    <location>
        <begin position="1"/>
        <end position="23"/>
    </location>
</feature>
<dbReference type="AlphaFoldDB" id="A0A543IXS2"/>
<evidence type="ECO:0000313" key="3">
    <source>
        <dbReference type="Proteomes" id="UP000319213"/>
    </source>
</evidence>
<evidence type="ECO:0000313" key="2">
    <source>
        <dbReference type="EMBL" id="TQM75371.1"/>
    </source>
</evidence>
<dbReference type="Proteomes" id="UP000319213">
    <property type="component" value="Unassembled WGS sequence"/>
</dbReference>
<name>A0A543IXS2_9ACTN</name>
<gene>
    <name evidence="2" type="ORF">FHX40_2077</name>
</gene>
<proteinExistence type="predicted"/>
<sequence>MSDRTDGIAELGGRSTENAGLGLDPGRIEEALRELVAQADVHGELLPAPLRGHVETILEEVEAGRGNGPETARRLAAVRRVAVPGTPFAPLGRAAEALAAALGLTAG</sequence>
<comment type="caution">
    <text evidence="2">The sequence shown here is derived from an EMBL/GenBank/DDBJ whole genome shotgun (WGS) entry which is preliminary data.</text>
</comment>
<protein>
    <submittedName>
        <fullName evidence="2">Uncharacterized protein</fullName>
    </submittedName>
</protein>
<organism evidence="2 3">
    <name type="scientific">Thermopolyspora flexuosa</name>
    <dbReference type="NCBI Taxonomy" id="103836"/>
    <lineage>
        <taxon>Bacteria</taxon>
        <taxon>Bacillati</taxon>
        <taxon>Actinomycetota</taxon>
        <taxon>Actinomycetes</taxon>
        <taxon>Streptosporangiales</taxon>
        <taxon>Streptosporangiaceae</taxon>
        <taxon>Thermopolyspora</taxon>
    </lineage>
</organism>
<accession>A0A543IXS2</accession>
<dbReference type="RefSeq" id="WP_142259401.1">
    <property type="nucleotide sequence ID" value="NZ_BMPV01000001.1"/>
</dbReference>